<gene>
    <name evidence="8" type="ORF">C683_1108</name>
</gene>
<dbReference type="OrthoDB" id="9764088at2"/>
<dbReference type="InterPro" id="IPR047804">
    <property type="entry name" value="C69_dipept_A-like"/>
</dbReference>
<dbReference type="PATRIC" id="fig|1234409.3.peg.1060"/>
<sequence>MNRKWLYGVGLGLSLLGMQKAQACTTVVVGNQATKDGSTMIARNEDVSTHHAKYFKVYPAKTNKQKEFHANINKFHYPIPKKALRYTGMPDYNEKEGYFLEGGINEKNVAMSATESAKTNDKIQKIDPFVKDGIDEASMLNVVLPYIHSPKEGVERLGKIVEEKGSTAPNGIIFSDKNEIWYMEIGSGHQWVAQRVPSNTYAVIPNKLVLGNINFKDHKNFMYSKSLPKFAKKHHLLKDGKLNFAKAFGTDDKEDAKYNYPRIWAGQRLLTPSKKQKITSHQWKTFMKPDEKITIDKVGRVLGDHFDGTKYDTMGENKGGYRAINVATNVESHILQLRPNQKKSLTGIQWMAMASPSTSVYVPFYTDIKGTPKAYQKGNGTYSTDSAYWTYKLTTLMGTTYHNALYKDHILPVKEKVQAKLEKNLAANDKKAKSYKGNLATYLTKCNDNQATWARKQFTTLNNECITIATTQTNDKHNSHL</sequence>
<dbReference type="RefSeq" id="WP_009491891.1">
    <property type="nucleotide sequence ID" value="NZ_AMYT01000022.1"/>
</dbReference>
<dbReference type="GO" id="GO:0070004">
    <property type="term" value="F:cysteine-type exopeptidase activity"/>
    <property type="evidence" value="ECO:0007669"/>
    <property type="project" value="InterPro"/>
</dbReference>
<dbReference type="GO" id="GO:0006508">
    <property type="term" value="P:proteolysis"/>
    <property type="evidence" value="ECO:0007669"/>
    <property type="project" value="UniProtKB-KW"/>
</dbReference>
<dbReference type="eggNOG" id="COG4690">
    <property type="taxonomic scope" value="Bacteria"/>
</dbReference>
<evidence type="ECO:0000256" key="6">
    <source>
        <dbReference type="RuleBase" id="RU364089"/>
    </source>
</evidence>
<feature type="chain" id="PRO_5003925593" description="Dipeptidase" evidence="7">
    <location>
        <begin position="24"/>
        <end position="481"/>
    </location>
</feature>
<keyword evidence="4 6" id="KW-0378">Hydrolase</keyword>
<organism evidence="8 9">
    <name type="scientific">Catellicoccus marimammalium M35/04/3</name>
    <dbReference type="NCBI Taxonomy" id="1234409"/>
    <lineage>
        <taxon>Bacteria</taxon>
        <taxon>Bacillati</taxon>
        <taxon>Bacillota</taxon>
        <taxon>Bacilli</taxon>
        <taxon>Lactobacillales</taxon>
        <taxon>Enterococcaceae</taxon>
        <taxon>Catellicoccus</taxon>
    </lineage>
</organism>
<reference evidence="8 9" key="1">
    <citation type="journal article" date="2013" name="Genome Announc.">
        <title>Draft Genome Sequence of Catellicoccus marimammalium, a Novel Species Commonly Found in Gull Feces.</title>
        <authorList>
            <person name="Weigand M.R."/>
            <person name="Ryu H."/>
            <person name="Bozcek L."/>
            <person name="Konstantinidis K.T."/>
            <person name="Santo Domingo J.W."/>
        </authorList>
    </citation>
    <scope>NUCLEOTIDE SEQUENCE [LARGE SCALE GENOMIC DNA]</scope>
    <source>
        <strain evidence="8 9">M35/04/3</strain>
    </source>
</reference>
<keyword evidence="9" id="KW-1185">Reference proteome</keyword>
<evidence type="ECO:0000256" key="7">
    <source>
        <dbReference type="SAM" id="SignalP"/>
    </source>
</evidence>
<evidence type="ECO:0000256" key="2">
    <source>
        <dbReference type="ARBA" id="ARBA00007225"/>
    </source>
</evidence>
<dbReference type="NCBIfam" id="NF033678">
    <property type="entry name" value="C69_fam_dipept"/>
    <property type="match status" value="1"/>
</dbReference>
<dbReference type="AlphaFoldDB" id="K8ZJR0"/>
<dbReference type="PANTHER" id="PTHR12994">
    <property type="entry name" value="SECERNIN"/>
    <property type="match status" value="1"/>
</dbReference>
<keyword evidence="7" id="KW-0732">Signal</keyword>
<evidence type="ECO:0000313" key="9">
    <source>
        <dbReference type="Proteomes" id="UP000016057"/>
    </source>
</evidence>
<comment type="similarity">
    <text evidence="2 6">Belongs to the peptidase C69 family.</text>
</comment>
<name>K8ZJR0_9ENTE</name>
<comment type="catalytic activity">
    <reaction evidence="1">
        <text>an L-aminoacyl-L-amino acid + H2O = 2 an L-alpha-amino acid</text>
        <dbReference type="Rhea" id="RHEA:48940"/>
        <dbReference type="ChEBI" id="CHEBI:15377"/>
        <dbReference type="ChEBI" id="CHEBI:59869"/>
        <dbReference type="ChEBI" id="CHEBI:77460"/>
        <dbReference type="EC" id="3.4.13.19"/>
    </reaction>
</comment>
<proteinExistence type="inferred from homology"/>
<dbReference type="STRING" id="1234409.C683_1108"/>
<dbReference type="Gene3D" id="3.60.60.10">
    <property type="entry name" value="Penicillin V Acylase, Chain A"/>
    <property type="match status" value="1"/>
</dbReference>
<dbReference type="Proteomes" id="UP000016057">
    <property type="component" value="Unassembled WGS sequence"/>
</dbReference>
<evidence type="ECO:0000313" key="8">
    <source>
        <dbReference type="EMBL" id="EKU26833.1"/>
    </source>
</evidence>
<dbReference type="EC" id="3.4.-.-" evidence="6"/>
<accession>K8ZJR0</accession>
<dbReference type="PANTHER" id="PTHR12994:SF17">
    <property type="entry name" value="LD30995P"/>
    <property type="match status" value="1"/>
</dbReference>
<evidence type="ECO:0000256" key="1">
    <source>
        <dbReference type="ARBA" id="ARBA00001670"/>
    </source>
</evidence>
<keyword evidence="3 6" id="KW-0645">Protease</keyword>
<protein>
    <recommendedName>
        <fullName evidence="6">Dipeptidase</fullName>
        <ecNumber evidence="6">3.4.-.-</ecNumber>
    </recommendedName>
</protein>
<evidence type="ECO:0000256" key="3">
    <source>
        <dbReference type="ARBA" id="ARBA00022670"/>
    </source>
</evidence>
<dbReference type="Pfam" id="PF03577">
    <property type="entry name" value="Peptidase_C69"/>
    <property type="match status" value="1"/>
</dbReference>
<dbReference type="GO" id="GO:0016805">
    <property type="term" value="F:dipeptidase activity"/>
    <property type="evidence" value="ECO:0007669"/>
    <property type="project" value="UniProtKB-KW"/>
</dbReference>
<evidence type="ECO:0000256" key="5">
    <source>
        <dbReference type="ARBA" id="ARBA00022997"/>
    </source>
</evidence>
<keyword evidence="5 6" id="KW-0224">Dipeptidase</keyword>
<evidence type="ECO:0000256" key="4">
    <source>
        <dbReference type="ARBA" id="ARBA00022801"/>
    </source>
</evidence>
<comment type="caution">
    <text evidence="8">The sequence shown here is derived from an EMBL/GenBank/DDBJ whole genome shotgun (WGS) entry which is preliminary data.</text>
</comment>
<dbReference type="InterPro" id="IPR005322">
    <property type="entry name" value="Peptidase_C69"/>
</dbReference>
<feature type="signal peptide" evidence="7">
    <location>
        <begin position="1"/>
        <end position="23"/>
    </location>
</feature>
<dbReference type="EMBL" id="AMYT01000022">
    <property type="protein sequence ID" value="EKU26833.1"/>
    <property type="molecule type" value="Genomic_DNA"/>
</dbReference>